<evidence type="ECO:0000256" key="1">
    <source>
        <dbReference type="ARBA" id="ARBA00004141"/>
    </source>
</evidence>
<name>A0A7S3YRR2_9EUKA</name>
<dbReference type="PANTHER" id="PTHR23506:SF26">
    <property type="entry name" value="MFS-TYPE TRANSPORTER SLC18B1"/>
    <property type="match status" value="1"/>
</dbReference>
<feature type="transmembrane region" description="Helical" evidence="6">
    <location>
        <begin position="416"/>
        <end position="442"/>
    </location>
</feature>
<feature type="transmembrane region" description="Helical" evidence="6">
    <location>
        <begin position="514"/>
        <end position="535"/>
    </location>
</feature>
<protein>
    <recommendedName>
        <fullName evidence="8">Major facilitator superfamily (MFS) profile domain-containing protein</fullName>
    </recommendedName>
</protein>
<evidence type="ECO:0000256" key="5">
    <source>
        <dbReference type="ARBA" id="ARBA00023136"/>
    </source>
</evidence>
<evidence type="ECO:0000256" key="3">
    <source>
        <dbReference type="ARBA" id="ARBA00022692"/>
    </source>
</evidence>
<evidence type="ECO:0000313" key="7">
    <source>
        <dbReference type="EMBL" id="CAE0659912.1"/>
    </source>
</evidence>
<dbReference type="Pfam" id="PF07690">
    <property type="entry name" value="MFS_1"/>
    <property type="match status" value="1"/>
</dbReference>
<dbReference type="GO" id="GO:0016020">
    <property type="term" value="C:membrane"/>
    <property type="evidence" value="ECO:0007669"/>
    <property type="project" value="UniProtKB-SubCell"/>
</dbReference>
<dbReference type="InterPro" id="IPR050930">
    <property type="entry name" value="MFS_Vesicular_Transporter"/>
</dbReference>
<feature type="transmembrane region" description="Helical" evidence="6">
    <location>
        <begin position="56"/>
        <end position="79"/>
    </location>
</feature>
<reference evidence="7" key="1">
    <citation type="submission" date="2021-01" db="EMBL/GenBank/DDBJ databases">
        <authorList>
            <person name="Corre E."/>
            <person name="Pelletier E."/>
            <person name="Niang G."/>
            <person name="Scheremetjew M."/>
            <person name="Finn R."/>
            <person name="Kale V."/>
            <person name="Holt S."/>
            <person name="Cochrane G."/>
            <person name="Meng A."/>
            <person name="Brown T."/>
            <person name="Cohen L."/>
        </authorList>
    </citation>
    <scope>NUCLEOTIDE SEQUENCE</scope>
    <source>
        <strain evidence="7">CCCM811</strain>
    </source>
</reference>
<dbReference type="InterPro" id="IPR036259">
    <property type="entry name" value="MFS_trans_sf"/>
</dbReference>
<dbReference type="PANTHER" id="PTHR23506">
    <property type="entry name" value="GH10249P"/>
    <property type="match status" value="1"/>
</dbReference>
<evidence type="ECO:0000256" key="6">
    <source>
        <dbReference type="SAM" id="Phobius"/>
    </source>
</evidence>
<dbReference type="Gene3D" id="1.20.1250.20">
    <property type="entry name" value="MFS general substrate transporter like domains"/>
    <property type="match status" value="2"/>
</dbReference>
<evidence type="ECO:0008006" key="8">
    <source>
        <dbReference type="Google" id="ProtNLM"/>
    </source>
</evidence>
<dbReference type="EMBL" id="HBIV01015773">
    <property type="protein sequence ID" value="CAE0659912.1"/>
    <property type="molecule type" value="Transcribed_RNA"/>
</dbReference>
<feature type="transmembrane region" description="Helical" evidence="6">
    <location>
        <begin position="141"/>
        <end position="163"/>
    </location>
</feature>
<comment type="subcellular location">
    <subcellularLocation>
        <location evidence="1">Membrane</location>
        <topology evidence="1">Multi-pass membrane protein</topology>
    </subcellularLocation>
</comment>
<feature type="transmembrane region" description="Helical" evidence="6">
    <location>
        <begin position="484"/>
        <end position="508"/>
    </location>
</feature>
<feature type="transmembrane region" description="Helical" evidence="6">
    <location>
        <begin position="207"/>
        <end position="226"/>
    </location>
</feature>
<organism evidence="7">
    <name type="scientific">Lotharella globosa</name>
    <dbReference type="NCBI Taxonomy" id="91324"/>
    <lineage>
        <taxon>Eukaryota</taxon>
        <taxon>Sar</taxon>
        <taxon>Rhizaria</taxon>
        <taxon>Cercozoa</taxon>
        <taxon>Chlorarachniophyceae</taxon>
        <taxon>Lotharella</taxon>
    </lineage>
</organism>
<keyword evidence="3 6" id="KW-0812">Transmembrane</keyword>
<feature type="transmembrane region" description="Helical" evidence="6">
    <location>
        <begin position="301"/>
        <end position="321"/>
    </location>
</feature>
<feature type="transmembrane region" description="Helical" evidence="6">
    <location>
        <begin position="232"/>
        <end position="265"/>
    </location>
</feature>
<keyword evidence="2" id="KW-0813">Transport</keyword>
<keyword evidence="5 6" id="KW-0472">Membrane</keyword>
<sequence>MASGDAKDKHGRPRCHSIACKWHRIHPDVVRVHGHAKWHPLKKQLEDEEGNERLPIGVALGMLGNLCAVGIPLLLWYLWSKKSSKMLHTFRSFLRMKTLMVEQPGMNGKASYKKASNAGSGKLVDPTAALAQEQIAARGHLFAAVCVVSILQGIEVAALAAFFPPAALKKGVSETMAGIIFAMRPCVQVILSPVAGRLMKNVTNQGFILVGGMGLLALVYVLFGLVENVLSGFAFTFVCFVAALIQGTVDALVNTAAFDIILALYPSEVPYRIAMKEVYDTVGYLVGTPLGGALYEAGGFMLPFTILGIGILLSSAGLYVITPSTGSHQPGSTEPDPMLDNPLKFYASFLSRRMALILAAGTVLSGASYPFLETTLTLHAQQLQLNTSFVGLLFSICNGAFLITMAAIGGHHRSGLGVGCAGLIGCALSFFLIGPTPVIPILPLSTSALTIAMVFCGVGTALAWLPMMHLLIVHLQRGNGRGNAANAAIAGVASAATSMGIVLGSFLGGLLADSFGFCWATTIWAMLFILFFIVMQTEDHRRYELHTHNGY</sequence>
<dbReference type="AlphaFoldDB" id="A0A7S3YRR2"/>
<evidence type="ECO:0000256" key="4">
    <source>
        <dbReference type="ARBA" id="ARBA00022989"/>
    </source>
</evidence>
<keyword evidence="4 6" id="KW-1133">Transmembrane helix</keyword>
<feature type="transmembrane region" description="Helical" evidence="6">
    <location>
        <begin position="448"/>
        <end position="472"/>
    </location>
</feature>
<dbReference type="SUPFAM" id="SSF103473">
    <property type="entry name" value="MFS general substrate transporter"/>
    <property type="match status" value="1"/>
</dbReference>
<feature type="transmembrane region" description="Helical" evidence="6">
    <location>
        <begin position="354"/>
        <end position="372"/>
    </location>
</feature>
<gene>
    <name evidence="7" type="ORF">LGLO00237_LOCUS11491</name>
</gene>
<dbReference type="GO" id="GO:0022857">
    <property type="term" value="F:transmembrane transporter activity"/>
    <property type="evidence" value="ECO:0007669"/>
    <property type="project" value="InterPro"/>
</dbReference>
<feature type="transmembrane region" description="Helical" evidence="6">
    <location>
        <begin position="392"/>
        <end position="409"/>
    </location>
</feature>
<dbReference type="InterPro" id="IPR011701">
    <property type="entry name" value="MFS"/>
</dbReference>
<proteinExistence type="predicted"/>
<evidence type="ECO:0000256" key="2">
    <source>
        <dbReference type="ARBA" id="ARBA00022448"/>
    </source>
</evidence>
<accession>A0A7S3YRR2</accession>